<evidence type="ECO:0000256" key="1">
    <source>
        <dbReference type="SAM" id="MobiDB-lite"/>
    </source>
</evidence>
<sequence length="254" mass="28617">MQSTGNETTQLLQWIRKSVSSPRWHGLQDLANGVVWCRLMAKVLPGSIASVLIIHRPANERDSMHNYMLLQGAFRKLNIAWYFDTHQLIDGNQTELLKLGQSMLRLRDACNNQLREQQQQQQQQQQRSMQRAGLSSQRLSRFAAGEFEMPQQLSGLQESIAGTMDAPVESEQQQQLSIVAEQQQQPQQPTQQAQLKQQIETLYHKQQLAMAASLAVPATDIDPFAAVARPAAIALCLCSKCISNRQQLDNSINN</sequence>
<evidence type="ECO:0000313" key="3">
    <source>
        <dbReference type="Proteomes" id="UP000515160"/>
    </source>
</evidence>
<dbReference type="SUPFAM" id="SSF47576">
    <property type="entry name" value="Calponin-homology domain, CH-domain"/>
    <property type="match status" value="1"/>
</dbReference>
<dbReference type="PANTHER" id="PTHR10623">
    <property type="entry name" value="MICROTUBULE-ASSOCIATED PROTEIN RP/EB FAMILY MEMBER"/>
    <property type="match status" value="1"/>
</dbReference>
<keyword evidence="3" id="KW-1185">Reference proteome</keyword>
<evidence type="ECO:0000313" key="4">
    <source>
        <dbReference type="RefSeq" id="XP_034107835.1"/>
    </source>
</evidence>
<dbReference type="GO" id="GO:0008017">
    <property type="term" value="F:microtubule binding"/>
    <property type="evidence" value="ECO:0007669"/>
    <property type="project" value="InterPro"/>
</dbReference>
<dbReference type="OrthoDB" id="7859315at2759"/>
<dbReference type="InterPro" id="IPR027328">
    <property type="entry name" value="MAPRE"/>
</dbReference>
<feature type="region of interest" description="Disordered" evidence="1">
    <location>
        <begin position="171"/>
        <end position="192"/>
    </location>
</feature>
<dbReference type="AlphaFoldDB" id="A0A6P8X954"/>
<dbReference type="GeneID" id="117570365"/>
<feature type="compositionally biased region" description="Polar residues" evidence="1">
    <location>
        <begin position="171"/>
        <end position="181"/>
    </location>
</feature>
<proteinExistence type="predicted"/>
<dbReference type="InterPro" id="IPR036872">
    <property type="entry name" value="CH_dom_sf"/>
</dbReference>
<dbReference type="Proteomes" id="UP000515160">
    <property type="component" value="Chromosome X"/>
</dbReference>
<feature type="compositionally biased region" description="Low complexity" evidence="1">
    <location>
        <begin position="182"/>
        <end position="192"/>
    </location>
</feature>
<reference evidence="4" key="1">
    <citation type="submission" date="2025-08" db="UniProtKB">
        <authorList>
            <consortium name="RefSeq"/>
        </authorList>
    </citation>
    <scope>IDENTIFICATION</scope>
    <source>
        <strain evidence="4">15112-1751.03</strain>
        <tissue evidence="4">Whole Adult</tissue>
    </source>
</reference>
<dbReference type="RefSeq" id="XP_034107835.1">
    <property type="nucleotide sequence ID" value="XM_034251944.2"/>
</dbReference>
<accession>A0A6P8X954</accession>
<name>A0A6P8X954_DROAB</name>
<dbReference type="PROSITE" id="PS50021">
    <property type="entry name" value="CH"/>
    <property type="match status" value="1"/>
</dbReference>
<organism evidence="3 4">
    <name type="scientific">Drosophila albomicans</name>
    <name type="common">Fruit fly</name>
    <dbReference type="NCBI Taxonomy" id="7291"/>
    <lineage>
        <taxon>Eukaryota</taxon>
        <taxon>Metazoa</taxon>
        <taxon>Ecdysozoa</taxon>
        <taxon>Arthropoda</taxon>
        <taxon>Hexapoda</taxon>
        <taxon>Insecta</taxon>
        <taxon>Pterygota</taxon>
        <taxon>Neoptera</taxon>
        <taxon>Endopterygota</taxon>
        <taxon>Diptera</taxon>
        <taxon>Brachycera</taxon>
        <taxon>Muscomorpha</taxon>
        <taxon>Ephydroidea</taxon>
        <taxon>Drosophilidae</taxon>
        <taxon>Drosophila</taxon>
    </lineage>
</organism>
<dbReference type="InterPro" id="IPR001715">
    <property type="entry name" value="CH_dom"/>
</dbReference>
<feature type="domain" description="Calponin-homology (CH)" evidence="2">
    <location>
        <begin position="5"/>
        <end position="108"/>
    </location>
</feature>
<dbReference type="Pfam" id="PF00307">
    <property type="entry name" value="CH"/>
    <property type="match status" value="1"/>
</dbReference>
<protein>
    <submittedName>
        <fullName evidence="4">Serum response factor homolog A-like</fullName>
    </submittedName>
</protein>
<gene>
    <name evidence="4" type="primary">LOC117570365</name>
</gene>
<dbReference type="Gene3D" id="1.10.418.10">
    <property type="entry name" value="Calponin-like domain"/>
    <property type="match status" value="1"/>
</dbReference>
<evidence type="ECO:0000259" key="2">
    <source>
        <dbReference type="PROSITE" id="PS50021"/>
    </source>
</evidence>